<dbReference type="HOGENOM" id="CLU_2411400_0_0_9"/>
<dbReference type="KEGG" id="rto:RTO_01960"/>
<dbReference type="Proteomes" id="UP000008956">
    <property type="component" value="Chromosome"/>
</dbReference>
<accession>D4M172</accession>
<name>D4M172_9FIRM</name>
<protein>
    <submittedName>
        <fullName evidence="1">Uncharacterized protein</fullName>
    </submittedName>
</protein>
<dbReference type="EMBL" id="FP929055">
    <property type="protein sequence ID" value="CBL24984.1"/>
    <property type="molecule type" value="Genomic_DNA"/>
</dbReference>
<reference evidence="1 2" key="2">
    <citation type="submission" date="2010-03" db="EMBL/GenBank/DDBJ databases">
        <authorList>
            <person name="Pajon A."/>
        </authorList>
    </citation>
    <scope>NUCLEOTIDE SEQUENCE [LARGE SCALE GENOMIC DNA]</scope>
    <source>
        <strain evidence="1 2">L2-14</strain>
    </source>
</reference>
<sequence>MAEIKNLYICCEEGREEFFQEKAKDIYKEYICIQDEIGKDTDMIVIIQPTEKSEDEFITRCLEYANQMQIKAIVVFENFIPVGAMERVLKEG</sequence>
<proteinExistence type="predicted"/>
<evidence type="ECO:0000313" key="2">
    <source>
        <dbReference type="Proteomes" id="UP000008956"/>
    </source>
</evidence>
<evidence type="ECO:0000313" key="1">
    <source>
        <dbReference type="EMBL" id="CBL24984.1"/>
    </source>
</evidence>
<dbReference type="AlphaFoldDB" id="D4M172"/>
<dbReference type="PATRIC" id="fig|657313.3.peg.1546"/>
<dbReference type="RefSeq" id="WP_015527629.1">
    <property type="nucleotide sequence ID" value="NC_021015.1"/>
</dbReference>
<organism evidence="1 2">
    <name type="scientific">[Ruminococcus] torques L2-14</name>
    <dbReference type="NCBI Taxonomy" id="657313"/>
    <lineage>
        <taxon>Bacteria</taxon>
        <taxon>Bacillati</taxon>
        <taxon>Bacillota</taxon>
        <taxon>Clostridia</taxon>
        <taxon>Lachnospirales</taxon>
        <taxon>Lachnospiraceae</taxon>
        <taxon>Mediterraneibacter</taxon>
    </lineage>
</organism>
<reference evidence="1 2" key="1">
    <citation type="submission" date="2010-03" db="EMBL/GenBank/DDBJ databases">
        <title>The genome sequence of Ruminococcus torques L2-14.</title>
        <authorList>
            <consortium name="metaHIT consortium -- http://www.metahit.eu/"/>
            <person name="Pajon A."/>
            <person name="Turner K."/>
            <person name="Parkhill J."/>
            <person name="Duncan S."/>
            <person name="Flint H."/>
        </authorList>
    </citation>
    <scope>NUCLEOTIDE SEQUENCE [LARGE SCALE GENOMIC DNA]</scope>
    <source>
        <strain evidence="1 2">L2-14</strain>
    </source>
</reference>
<gene>
    <name evidence="1" type="ORF">RTO_01960</name>
</gene>